<name>A0ABD7Z1H5_9NEIS</name>
<gene>
    <name evidence="1" type="ORF">RAM05_10825</name>
</gene>
<sequence length="125" mass="13715">MAKKLYFMYGLDPVKVQEAESKGYLVRDVSMYRDGDSIELCDEAAGEVPEPYKQFVRQDEAVSDTGKNAEGSSTPNTVKELNEALLKMGVEIPPAAKKAELLALYQQHTQSQNAGDGEQNDQGAE</sequence>
<organism evidence="1 2">
    <name type="scientific">Snodgrassella alvi</name>
    <dbReference type="NCBI Taxonomy" id="1196083"/>
    <lineage>
        <taxon>Bacteria</taxon>
        <taxon>Pseudomonadati</taxon>
        <taxon>Pseudomonadota</taxon>
        <taxon>Betaproteobacteria</taxon>
        <taxon>Neisseriales</taxon>
        <taxon>Neisseriaceae</taxon>
        <taxon>Snodgrassella</taxon>
    </lineage>
</organism>
<dbReference type="AlphaFoldDB" id="A0ABD7Z1H5"/>
<dbReference type="Proteomes" id="UP001229773">
    <property type="component" value="Chromosome"/>
</dbReference>
<dbReference type="GeneID" id="32536349"/>
<reference evidence="1 2" key="1">
    <citation type="submission" date="2023-08" db="EMBL/GenBank/DDBJ databases">
        <title>Complete genome sequences of 12 bacterial strains from the honey bee gut, resolved with long-read nanopore sequencing.</title>
        <authorList>
            <person name="Kwong W.K."/>
            <person name="Acheampong S."/>
            <person name="Polat M.F."/>
        </authorList>
    </citation>
    <scope>NUCLEOTIDE SEQUENCE [LARGE SCALE GENOMIC DNA]</scope>
    <source>
        <strain evidence="2">wkB9</strain>
    </source>
</reference>
<dbReference type="RefSeq" id="WP_025331418.1">
    <property type="nucleotide sequence ID" value="NZ_CP132375.1"/>
</dbReference>
<dbReference type="EMBL" id="CP132375">
    <property type="protein sequence ID" value="WLS98317.1"/>
    <property type="molecule type" value="Genomic_DNA"/>
</dbReference>
<dbReference type="Gene3D" id="1.10.720.30">
    <property type="entry name" value="SAP domain"/>
    <property type="match status" value="1"/>
</dbReference>
<proteinExistence type="predicted"/>
<dbReference type="CDD" id="cd12935">
    <property type="entry name" value="LEM_like"/>
    <property type="match status" value="1"/>
</dbReference>
<dbReference type="InterPro" id="IPR036361">
    <property type="entry name" value="SAP_dom_sf"/>
</dbReference>
<accession>A0ABD7Z1H5</accession>
<evidence type="ECO:0000313" key="2">
    <source>
        <dbReference type="Proteomes" id="UP001229773"/>
    </source>
</evidence>
<evidence type="ECO:0000313" key="1">
    <source>
        <dbReference type="EMBL" id="WLS98317.1"/>
    </source>
</evidence>
<protein>
    <recommendedName>
        <fullName evidence="3">HeH/LEM domain-containing protein</fullName>
    </recommendedName>
</protein>
<evidence type="ECO:0008006" key="3">
    <source>
        <dbReference type="Google" id="ProtNLM"/>
    </source>
</evidence>